<dbReference type="InterPro" id="IPR050190">
    <property type="entry name" value="UPF0213_domain"/>
</dbReference>
<accession>A0ABY4PDZ4</accession>
<dbReference type="CDD" id="cd10456">
    <property type="entry name" value="GIY-YIG_UPF0213"/>
    <property type="match status" value="1"/>
</dbReference>
<dbReference type="Pfam" id="PF01541">
    <property type="entry name" value="GIY-YIG"/>
    <property type="match status" value="1"/>
</dbReference>
<dbReference type="SUPFAM" id="SSF82771">
    <property type="entry name" value="GIY-YIG endonuclease"/>
    <property type="match status" value="1"/>
</dbReference>
<organism evidence="3 4">
    <name type="scientific">Bombilactobacillus thymidiniphilus</name>
    <dbReference type="NCBI Taxonomy" id="2923363"/>
    <lineage>
        <taxon>Bacteria</taxon>
        <taxon>Bacillati</taxon>
        <taxon>Bacillota</taxon>
        <taxon>Bacilli</taxon>
        <taxon>Lactobacillales</taxon>
        <taxon>Lactobacillaceae</taxon>
        <taxon>Bombilactobacillus</taxon>
    </lineage>
</organism>
<dbReference type="RefSeq" id="WP_249512713.1">
    <property type="nucleotide sequence ID" value="NZ_CP093365.1"/>
</dbReference>
<evidence type="ECO:0000256" key="1">
    <source>
        <dbReference type="ARBA" id="ARBA00007435"/>
    </source>
</evidence>
<dbReference type="InterPro" id="IPR035901">
    <property type="entry name" value="GIY-YIG_endonuc_sf"/>
</dbReference>
<dbReference type="InterPro" id="IPR000305">
    <property type="entry name" value="GIY-YIG_endonuc"/>
</dbReference>
<dbReference type="PROSITE" id="PS50164">
    <property type="entry name" value="GIY_YIG"/>
    <property type="match status" value="1"/>
</dbReference>
<dbReference type="EMBL" id="CP093365">
    <property type="protein sequence ID" value="UQS83487.1"/>
    <property type="molecule type" value="Genomic_DNA"/>
</dbReference>
<protein>
    <submittedName>
        <fullName evidence="3">GIY-YIG nuclease family protein</fullName>
    </submittedName>
</protein>
<gene>
    <name evidence="3" type="ORF">MOO47_06855</name>
</gene>
<dbReference type="PANTHER" id="PTHR34477:SF1">
    <property type="entry name" value="UPF0213 PROTEIN YHBQ"/>
    <property type="match status" value="1"/>
</dbReference>
<reference evidence="3 4" key="1">
    <citation type="journal article" date="2022" name="Int. J. Syst. Evol. Microbiol.">
        <title>Apilactobacillus apisilvae sp. nov., Nicolia spurrieriana gen. nov. sp. nov., Bombilactobacillus folatiphilus sp. nov. and Bombilactobacillus thymidiniphilus sp. nov., four new lactic acid bacterial isolates from stingless bees Tetragonula carbonaria and Austroplebeia australis.</title>
        <authorList>
            <person name="Oliphant S.A."/>
            <person name="Watson-Haigh N.S."/>
            <person name="Sumby K.M."/>
            <person name="Gardner J."/>
            <person name="Groom S."/>
            <person name="Jiranek V."/>
        </authorList>
    </citation>
    <scope>NUCLEOTIDE SEQUENCE [LARGE SCALE GENOMIC DNA]</scope>
    <source>
        <strain evidence="3 4">SG4_A1</strain>
    </source>
</reference>
<keyword evidence="4" id="KW-1185">Reference proteome</keyword>
<evidence type="ECO:0000313" key="3">
    <source>
        <dbReference type="EMBL" id="UQS83487.1"/>
    </source>
</evidence>
<dbReference type="Gene3D" id="3.40.1440.10">
    <property type="entry name" value="GIY-YIG endonuclease"/>
    <property type="match status" value="1"/>
</dbReference>
<feature type="domain" description="GIY-YIG" evidence="2">
    <location>
        <begin position="4"/>
        <end position="79"/>
    </location>
</feature>
<proteinExistence type="inferred from homology"/>
<name>A0ABY4PDZ4_9LACO</name>
<comment type="similarity">
    <text evidence="1">Belongs to the UPF0213 family.</text>
</comment>
<evidence type="ECO:0000313" key="4">
    <source>
        <dbReference type="Proteomes" id="UP000831947"/>
    </source>
</evidence>
<dbReference type="Proteomes" id="UP000831947">
    <property type="component" value="Chromosome"/>
</dbReference>
<evidence type="ECO:0000259" key="2">
    <source>
        <dbReference type="PROSITE" id="PS50164"/>
    </source>
</evidence>
<sequence>MTENIYSVYIVLCCDGTLYTGISNDVKKRLKQHNSGHGAKYTKTRRPVSLQYQEIVGDRSQASKREYAIKQLSRQQKWALINQH</sequence>
<dbReference type="PANTHER" id="PTHR34477">
    <property type="entry name" value="UPF0213 PROTEIN YHBQ"/>
    <property type="match status" value="1"/>
</dbReference>